<gene>
    <name evidence="2" type="ORF">BN1224_DC9_AR_00040</name>
</gene>
<keyword evidence="1" id="KW-0472">Membrane</keyword>
<feature type="transmembrane region" description="Helical" evidence="1">
    <location>
        <begin position="39"/>
        <end position="61"/>
    </location>
</feature>
<protein>
    <submittedName>
        <fullName evidence="2">Uncharacterized protein</fullName>
    </submittedName>
</protein>
<sequence length="113" mass="11549">MAVQSIKEAVTSVGCVNCSREAIPAFNTEERATSIARSVIAAIIAVVAISLLGLGLVVLAGCCPLGMAAGAITMLLGVALLAWAILITLRLLNIPKAEIPSPGNNGEPNKEIQ</sequence>
<name>A0A0F7X130_CHLPN</name>
<dbReference type="EMBL" id="LN847025">
    <property type="protein sequence ID" value="CRI42272.1"/>
    <property type="molecule type" value="Genomic_DNA"/>
</dbReference>
<proteinExistence type="predicted"/>
<feature type="transmembrane region" description="Helical" evidence="1">
    <location>
        <begin position="67"/>
        <end position="89"/>
    </location>
</feature>
<keyword evidence="1" id="KW-0812">Transmembrane</keyword>
<dbReference type="AlphaFoldDB" id="A0A0F7X130"/>
<reference evidence="2" key="1">
    <citation type="submission" date="2015-05" db="EMBL/GenBank/DDBJ databases">
        <authorList>
            <person name="Rattei Thomas"/>
        </authorList>
    </citation>
    <scope>NUCLEOTIDE SEQUENCE</scope>
    <source>
        <strain evidence="2">DC9</strain>
    </source>
</reference>
<organism evidence="2">
    <name type="scientific">Chlamydia pneumoniae</name>
    <name type="common">Chlamydophila pneumoniae</name>
    <dbReference type="NCBI Taxonomy" id="83558"/>
    <lineage>
        <taxon>Bacteria</taxon>
        <taxon>Pseudomonadati</taxon>
        <taxon>Chlamydiota</taxon>
        <taxon>Chlamydiia</taxon>
        <taxon>Chlamydiales</taxon>
        <taxon>Chlamydiaceae</taxon>
        <taxon>Chlamydia/Chlamydophila group</taxon>
        <taxon>Chlamydia</taxon>
    </lineage>
</organism>
<keyword evidence="1" id="KW-1133">Transmembrane helix</keyword>
<evidence type="ECO:0000256" key="1">
    <source>
        <dbReference type="SAM" id="Phobius"/>
    </source>
</evidence>
<evidence type="ECO:0000313" key="2">
    <source>
        <dbReference type="EMBL" id="CRI42272.1"/>
    </source>
</evidence>
<accession>A0A0F7X130</accession>